<dbReference type="PANTHER" id="PTHR45820:SF4">
    <property type="entry name" value="ZINC TRANSPORTER 63C, ISOFORM F"/>
    <property type="match status" value="1"/>
</dbReference>
<feature type="transmembrane region" description="Helical" evidence="9">
    <location>
        <begin position="12"/>
        <end position="33"/>
    </location>
</feature>
<evidence type="ECO:0000259" key="10">
    <source>
        <dbReference type="Pfam" id="PF01545"/>
    </source>
</evidence>
<dbReference type="InterPro" id="IPR002524">
    <property type="entry name" value="Cation_efflux"/>
</dbReference>
<feature type="transmembrane region" description="Helical" evidence="9">
    <location>
        <begin position="112"/>
        <end position="132"/>
    </location>
</feature>
<evidence type="ECO:0000313" key="13">
    <source>
        <dbReference type="Proteomes" id="UP000187429"/>
    </source>
</evidence>
<keyword evidence="3" id="KW-0813">Transport</keyword>
<dbReference type="AlphaFoldDB" id="A0A1R1XPP4"/>
<evidence type="ECO:0000256" key="1">
    <source>
        <dbReference type="ARBA" id="ARBA00004141"/>
    </source>
</evidence>
<gene>
    <name evidence="12" type="ORF">AYI69_g7787</name>
</gene>
<keyword evidence="13" id="KW-1185">Reference proteome</keyword>
<comment type="subcellular location">
    <subcellularLocation>
        <location evidence="1">Membrane</location>
        <topology evidence="1">Multi-pass membrane protein</topology>
    </subcellularLocation>
</comment>
<keyword evidence="5" id="KW-0862">Zinc</keyword>
<keyword evidence="7 9" id="KW-0472">Membrane</keyword>
<feature type="transmembrane region" description="Helical" evidence="9">
    <location>
        <begin position="330"/>
        <end position="347"/>
    </location>
</feature>
<evidence type="ECO:0000256" key="5">
    <source>
        <dbReference type="ARBA" id="ARBA00022833"/>
    </source>
</evidence>
<evidence type="ECO:0000256" key="3">
    <source>
        <dbReference type="ARBA" id="ARBA00022448"/>
    </source>
</evidence>
<protein>
    <submittedName>
        <fullName evidence="12">Zinc homeostasis factor 1</fullName>
    </submittedName>
</protein>
<accession>A0A1R1XPP4</accession>
<feature type="region of interest" description="Disordered" evidence="8">
    <location>
        <begin position="138"/>
        <end position="167"/>
    </location>
</feature>
<feature type="transmembrane region" description="Helical" evidence="9">
    <location>
        <begin position="39"/>
        <end position="56"/>
    </location>
</feature>
<feature type="compositionally biased region" description="Polar residues" evidence="8">
    <location>
        <begin position="208"/>
        <end position="219"/>
    </location>
</feature>
<dbReference type="EMBL" id="LSSM01003853">
    <property type="protein sequence ID" value="OMJ16583.1"/>
    <property type="molecule type" value="Genomic_DNA"/>
</dbReference>
<dbReference type="PANTHER" id="PTHR45820">
    <property type="entry name" value="FI23527P1"/>
    <property type="match status" value="1"/>
</dbReference>
<dbReference type="InterPro" id="IPR036837">
    <property type="entry name" value="Cation_efflux_CTD_sf"/>
</dbReference>
<evidence type="ECO:0000313" key="12">
    <source>
        <dbReference type="EMBL" id="OMJ16583.1"/>
    </source>
</evidence>
<feature type="region of interest" description="Disordered" evidence="8">
    <location>
        <begin position="404"/>
        <end position="430"/>
    </location>
</feature>
<feature type="compositionally biased region" description="Low complexity" evidence="8">
    <location>
        <begin position="195"/>
        <end position="206"/>
    </location>
</feature>
<sequence length="574" mass="63041">MELSRSTRVSIMLFFSTLLFFLELIVGYIAGSIALVADSFHMLNDVLSLVIALYAIKFAKKNSVEPSNTYGWQRSEILGALMNAVLLIGLCLTIYIESIQRFFIIVEIEKPQLVLIVGSIGLVFNIVGMYLFGEEHGHSHGHSHSHSEAHDHSHAHSQSHGEAHVHHRQYGENDHLIDFKIKTTLSSQGHEDSYDSLSDSSNSFEDGMSQSKGISTSNGYKKIEVSPSDNNFISTSSMRPTNDYPAVTHNAILESAELLKKISSGKNPNIAISTHSPDSSGTHNHSSQNLNMRGVWLHVFGDCLANIAVISSALFIMLTDYSWKHYADPVISIIINTLIVAFTIPLIKSASFILLQGVPPAINVAELYSKLKKIPHVFNVHELHVWQLNDSKIVASVHLQISKDTPKSNSSQIDVLSNTKCPNNKSTDDGSQLNTDLSSLFMKIGAIANFIFHSYGIHSTTIQPEFISSDCFNSENLIASSSTLSKGLIQEPFDSSKLNAVSLDIPDSTTPNSNSAKSSPLKVYKNILNIDVNNQSSPDPPLTIESQAIIINDPKESCLLRCQDGECADMECCK</sequence>
<dbReference type="Pfam" id="PF01545">
    <property type="entry name" value="Cation_efflux"/>
    <property type="match status" value="1"/>
</dbReference>
<dbReference type="InterPro" id="IPR027469">
    <property type="entry name" value="Cation_efflux_TMD_sf"/>
</dbReference>
<organism evidence="12 13">
    <name type="scientific">Smittium culicis</name>
    <dbReference type="NCBI Taxonomy" id="133412"/>
    <lineage>
        <taxon>Eukaryota</taxon>
        <taxon>Fungi</taxon>
        <taxon>Fungi incertae sedis</taxon>
        <taxon>Zoopagomycota</taxon>
        <taxon>Kickxellomycotina</taxon>
        <taxon>Harpellomycetes</taxon>
        <taxon>Harpellales</taxon>
        <taxon>Legeriomycetaceae</taxon>
        <taxon>Smittium</taxon>
    </lineage>
</organism>
<comment type="caution">
    <text evidence="12">The sequence shown here is derived from an EMBL/GenBank/DDBJ whole genome shotgun (WGS) entry which is preliminary data.</text>
</comment>
<evidence type="ECO:0000259" key="11">
    <source>
        <dbReference type="Pfam" id="PF16916"/>
    </source>
</evidence>
<feature type="compositionally biased region" description="Polar residues" evidence="8">
    <location>
        <begin position="407"/>
        <end position="430"/>
    </location>
</feature>
<keyword evidence="6 9" id="KW-1133">Transmembrane helix</keyword>
<dbReference type="InterPro" id="IPR058533">
    <property type="entry name" value="Cation_efflux_TM"/>
</dbReference>
<dbReference type="GO" id="GO:0005385">
    <property type="term" value="F:zinc ion transmembrane transporter activity"/>
    <property type="evidence" value="ECO:0007669"/>
    <property type="project" value="TreeGrafter"/>
</dbReference>
<feature type="region of interest" description="Disordered" evidence="8">
    <location>
        <begin position="189"/>
        <end position="221"/>
    </location>
</feature>
<dbReference type="Proteomes" id="UP000187429">
    <property type="component" value="Unassembled WGS sequence"/>
</dbReference>
<proteinExistence type="inferred from homology"/>
<keyword evidence="4 9" id="KW-0812">Transmembrane</keyword>
<feature type="domain" description="Cation efflux protein cytoplasmic" evidence="11">
    <location>
        <begin position="359"/>
        <end position="406"/>
    </location>
</feature>
<comment type="similarity">
    <text evidence="2">Belongs to the cation diffusion facilitator (CDF) transporter (TC 2.A.4) family. SLC30A subfamily.</text>
</comment>
<dbReference type="GO" id="GO:0006882">
    <property type="term" value="P:intracellular zinc ion homeostasis"/>
    <property type="evidence" value="ECO:0007669"/>
    <property type="project" value="TreeGrafter"/>
</dbReference>
<dbReference type="SUPFAM" id="SSF161111">
    <property type="entry name" value="Cation efflux protein transmembrane domain-like"/>
    <property type="match status" value="1"/>
</dbReference>
<feature type="transmembrane region" description="Helical" evidence="9">
    <location>
        <begin position="77"/>
        <end position="96"/>
    </location>
</feature>
<dbReference type="NCBIfam" id="TIGR01297">
    <property type="entry name" value="CDF"/>
    <property type="match status" value="1"/>
</dbReference>
<evidence type="ECO:0000256" key="8">
    <source>
        <dbReference type="SAM" id="MobiDB-lite"/>
    </source>
</evidence>
<dbReference type="InterPro" id="IPR027470">
    <property type="entry name" value="Cation_efflux_CTD"/>
</dbReference>
<dbReference type="SUPFAM" id="SSF160240">
    <property type="entry name" value="Cation efflux protein cytoplasmic domain-like"/>
    <property type="match status" value="1"/>
</dbReference>
<feature type="domain" description="Cation efflux protein transmembrane" evidence="10">
    <location>
        <begin position="11"/>
        <end position="355"/>
    </location>
</feature>
<reference evidence="13" key="1">
    <citation type="submission" date="2017-01" db="EMBL/GenBank/DDBJ databases">
        <authorList>
            <person name="Wang Y."/>
            <person name="White M."/>
            <person name="Kvist S."/>
            <person name="Moncalvo J.-M."/>
        </authorList>
    </citation>
    <scope>NUCLEOTIDE SEQUENCE [LARGE SCALE GENOMIC DNA]</scope>
    <source>
        <strain evidence="13">ID-206-W2</strain>
    </source>
</reference>
<evidence type="ECO:0000256" key="9">
    <source>
        <dbReference type="SAM" id="Phobius"/>
    </source>
</evidence>
<dbReference type="Pfam" id="PF16916">
    <property type="entry name" value="ZT_dimer"/>
    <property type="match status" value="1"/>
</dbReference>
<name>A0A1R1XPP4_9FUNG</name>
<evidence type="ECO:0000256" key="6">
    <source>
        <dbReference type="ARBA" id="ARBA00022989"/>
    </source>
</evidence>
<evidence type="ECO:0000256" key="2">
    <source>
        <dbReference type="ARBA" id="ARBA00008873"/>
    </source>
</evidence>
<dbReference type="GO" id="GO:0016020">
    <property type="term" value="C:membrane"/>
    <property type="evidence" value="ECO:0007669"/>
    <property type="project" value="UniProtKB-SubCell"/>
</dbReference>
<evidence type="ECO:0000256" key="4">
    <source>
        <dbReference type="ARBA" id="ARBA00022692"/>
    </source>
</evidence>
<dbReference type="OrthoDB" id="9944568at2759"/>
<feature type="compositionally biased region" description="Basic and acidic residues" evidence="8">
    <location>
        <begin position="145"/>
        <end position="167"/>
    </location>
</feature>
<evidence type="ECO:0000256" key="7">
    <source>
        <dbReference type="ARBA" id="ARBA00023136"/>
    </source>
</evidence>
<dbReference type="Gene3D" id="1.20.1510.10">
    <property type="entry name" value="Cation efflux protein transmembrane domain"/>
    <property type="match status" value="2"/>
</dbReference>
<feature type="transmembrane region" description="Helical" evidence="9">
    <location>
        <begin position="295"/>
        <end position="318"/>
    </location>
</feature>